<accession>A0A9J7ANR7</accession>
<evidence type="ECO:0000313" key="2">
    <source>
        <dbReference type="Proteomes" id="UP001060336"/>
    </source>
</evidence>
<dbReference type="Pfam" id="PF13578">
    <property type="entry name" value="Methyltransf_24"/>
    <property type="match status" value="1"/>
</dbReference>
<protein>
    <submittedName>
        <fullName evidence="1">Class I SAM-dependent methyltransferase</fullName>
    </submittedName>
</protein>
<dbReference type="Gene3D" id="3.40.50.150">
    <property type="entry name" value="Vaccinia Virus protein VP39"/>
    <property type="match status" value="1"/>
</dbReference>
<dbReference type="KEGG" id="naci:NUH88_17965"/>
<dbReference type="SUPFAM" id="SSF53335">
    <property type="entry name" value="S-adenosyl-L-methionine-dependent methyltransferases"/>
    <property type="match status" value="1"/>
</dbReference>
<sequence>MLNAVLALPDRFIGLPYPGEGPSREVFEGRLAEAQHILDALRQVVLETGEPIEGDLLHRHHSDFEPARTIYPKALGLHALAADRRNVLEIGFNAGISTLIMLLANKELKVTAVDICDHGYTRKCFAVLEEHFPGRVRLVPGDSLEIMTNLGAAGVTGPFDLLHVDGYHMGIRPTIDAAVSLSMADQSCLFVLDDTHDWKLRQLFEFLKLQRLITPLSDRRFDQRFHRIGWVNRVRL</sequence>
<evidence type="ECO:0000313" key="1">
    <source>
        <dbReference type="EMBL" id="UUX49275.1"/>
    </source>
</evidence>
<reference evidence="1" key="1">
    <citation type="submission" date="2022-08" db="EMBL/GenBank/DDBJ databases">
        <title>Nisaea acidiphila sp. nov., isolated from a marine algal debris and emended description of the genus Nisaea Urios et al. 2008.</title>
        <authorList>
            <person name="Kwon K."/>
        </authorList>
    </citation>
    <scope>NUCLEOTIDE SEQUENCE</scope>
    <source>
        <strain evidence="1">MEBiC11861</strain>
    </source>
</reference>
<keyword evidence="2" id="KW-1185">Reference proteome</keyword>
<dbReference type="InterPro" id="IPR029063">
    <property type="entry name" value="SAM-dependent_MTases_sf"/>
</dbReference>
<dbReference type="Proteomes" id="UP001060336">
    <property type="component" value="Chromosome"/>
</dbReference>
<dbReference type="RefSeq" id="WP_257767825.1">
    <property type="nucleotide sequence ID" value="NZ_CP102480.1"/>
</dbReference>
<dbReference type="AlphaFoldDB" id="A0A9J7ANR7"/>
<proteinExistence type="predicted"/>
<gene>
    <name evidence="1" type="ORF">NUH88_17965</name>
</gene>
<dbReference type="GO" id="GO:0008168">
    <property type="term" value="F:methyltransferase activity"/>
    <property type="evidence" value="ECO:0007669"/>
    <property type="project" value="UniProtKB-KW"/>
</dbReference>
<dbReference type="EMBL" id="CP102480">
    <property type="protein sequence ID" value="UUX49275.1"/>
    <property type="molecule type" value="Genomic_DNA"/>
</dbReference>
<organism evidence="1 2">
    <name type="scientific">Nisaea acidiphila</name>
    <dbReference type="NCBI Taxonomy" id="1862145"/>
    <lineage>
        <taxon>Bacteria</taxon>
        <taxon>Pseudomonadati</taxon>
        <taxon>Pseudomonadota</taxon>
        <taxon>Alphaproteobacteria</taxon>
        <taxon>Rhodospirillales</taxon>
        <taxon>Thalassobaculaceae</taxon>
        <taxon>Nisaea</taxon>
    </lineage>
</organism>
<name>A0A9J7ANR7_9PROT</name>
<dbReference type="GO" id="GO:0032259">
    <property type="term" value="P:methylation"/>
    <property type="evidence" value="ECO:0007669"/>
    <property type="project" value="UniProtKB-KW"/>
</dbReference>
<keyword evidence="1" id="KW-0489">Methyltransferase</keyword>
<keyword evidence="1" id="KW-0808">Transferase</keyword>